<dbReference type="AlphaFoldDB" id="A0ABD3XB05"/>
<gene>
    <name evidence="1" type="ORF">ACJMK2_028541</name>
</gene>
<accession>A0ABD3XB05</accession>
<keyword evidence="2" id="KW-1185">Reference proteome</keyword>
<evidence type="ECO:0000313" key="2">
    <source>
        <dbReference type="Proteomes" id="UP001634394"/>
    </source>
</evidence>
<reference evidence="1 2" key="1">
    <citation type="submission" date="2024-11" db="EMBL/GenBank/DDBJ databases">
        <title>Chromosome-level genome assembly of the freshwater bivalve Anodonta woodiana.</title>
        <authorList>
            <person name="Chen X."/>
        </authorList>
    </citation>
    <scope>NUCLEOTIDE SEQUENCE [LARGE SCALE GENOMIC DNA]</scope>
    <source>
        <strain evidence="1">MN2024</strain>
        <tissue evidence="1">Gills</tissue>
    </source>
</reference>
<organism evidence="1 2">
    <name type="scientific">Sinanodonta woodiana</name>
    <name type="common">Chinese pond mussel</name>
    <name type="synonym">Anodonta woodiana</name>
    <dbReference type="NCBI Taxonomy" id="1069815"/>
    <lineage>
        <taxon>Eukaryota</taxon>
        <taxon>Metazoa</taxon>
        <taxon>Spiralia</taxon>
        <taxon>Lophotrochozoa</taxon>
        <taxon>Mollusca</taxon>
        <taxon>Bivalvia</taxon>
        <taxon>Autobranchia</taxon>
        <taxon>Heteroconchia</taxon>
        <taxon>Palaeoheterodonta</taxon>
        <taxon>Unionida</taxon>
        <taxon>Unionoidea</taxon>
        <taxon>Unionidae</taxon>
        <taxon>Unioninae</taxon>
        <taxon>Sinanodonta</taxon>
    </lineage>
</organism>
<proteinExistence type="predicted"/>
<evidence type="ECO:0000313" key="1">
    <source>
        <dbReference type="EMBL" id="KAL3882173.1"/>
    </source>
</evidence>
<dbReference type="EMBL" id="JBJQND010000003">
    <property type="protein sequence ID" value="KAL3882173.1"/>
    <property type="molecule type" value="Genomic_DNA"/>
</dbReference>
<protein>
    <submittedName>
        <fullName evidence="1">Uncharacterized protein</fullName>
    </submittedName>
</protein>
<comment type="caution">
    <text evidence="1">The sequence shown here is derived from an EMBL/GenBank/DDBJ whole genome shotgun (WGS) entry which is preliminary data.</text>
</comment>
<dbReference type="Proteomes" id="UP001634394">
    <property type="component" value="Unassembled WGS sequence"/>
</dbReference>
<name>A0ABD3XB05_SINWO</name>
<sequence>MIPLRPLYGAGHTEPAFIQKRNKRERDRVRYVNERYAKLLPDSKIENLETYSKDNEINKEMCQSSDDKPKEIQPNITRAIYCIKTPEKDVDYQV</sequence>